<name>A0A1H8G980_9SPHI</name>
<proteinExistence type="predicted"/>
<gene>
    <name evidence="1" type="ORF">SAMN05192574_10357</name>
</gene>
<dbReference type="Gene3D" id="2.30.110.10">
    <property type="entry name" value="Electron Transport, Fmn-binding Protein, Chain A"/>
    <property type="match status" value="1"/>
</dbReference>
<evidence type="ECO:0000313" key="2">
    <source>
        <dbReference type="Proteomes" id="UP000198942"/>
    </source>
</evidence>
<dbReference type="OrthoDB" id="789889at2"/>
<organism evidence="1 2">
    <name type="scientific">Mucilaginibacter gossypiicola</name>
    <dbReference type="NCBI Taxonomy" id="551995"/>
    <lineage>
        <taxon>Bacteria</taxon>
        <taxon>Pseudomonadati</taxon>
        <taxon>Bacteroidota</taxon>
        <taxon>Sphingobacteriia</taxon>
        <taxon>Sphingobacteriales</taxon>
        <taxon>Sphingobacteriaceae</taxon>
        <taxon>Mucilaginibacter</taxon>
    </lineage>
</organism>
<dbReference type="AlphaFoldDB" id="A0A1H8G980"/>
<sequence length="306" mass="34587">MITQPIKKLLFNGNPVKTFYITRLQKSQIREKVFLSVAGKSIDITRNNSMICLDPFCMAAWLPANEAINLNVANAVVEFKTNGMLSASINVSLIETIDTGKGNLLLFRIEHVRNHQLNALKREMLFRYFLRSKKNTYDSRKIVSALYSYPRSIIIVSYADDEYCNVFPMDIHGFIEEEGIYLLGLRTTNITLDKILNAGKVVVCDTDTVDINSVYNLGKHSSTSPTPVDQLPFATVRSETFGFPVPACSGGYKEIQVFEHKKMGYHMLMIGKVINNKAIKTNPESLYHVGFLQFQNSNYNSIEGLF</sequence>
<dbReference type="RefSeq" id="WP_091210424.1">
    <property type="nucleotide sequence ID" value="NZ_FOCL01000003.1"/>
</dbReference>
<dbReference type="SUPFAM" id="SSF50475">
    <property type="entry name" value="FMN-binding split barrel"/>
    <property type="match status" value="1"/>
</dbReference>
<protein>
    <submittedName>
        <fullName evidence="1">NADH-FMN oxidoreductase RutF, flavin reductase (DIM6/NTAB) family</fullName>
    </submittedName>
</protein>
<dbReference type="Proteomes" id="UP000198942">
    <property type="component" value="Unassembled WGS sequence"/>
</dbReference>
<evidence type="ECO:0000313" key="1">
    <source>
        <dbReference type="EMBL" id="SEN40543.1"/>
    </source>
</evidence>
<dbReference type="InterPro" id="IPR012349">
    <property type="entry name" value="Split_barrel_FMN-bd"/>
</dbReference>
<dbReference type="EMBL" id="FOCL01000003">
    <property type="protein sequence ID" value="SEN40543.1"/>
    <property type="molecule type" value="Genomic_DNA"/>
</dbReference>
<keyword evidence="2" id="KW-1185">Reference proteome</keyword>
<dbReference type="STRING" id="551995.SAMN05192574_10357"/>
<reference evidence="2" key="1">
    <citation type="submission" date="2016-10" db="EMBL/GenBank/DDBJ databases">
        <authorList>
            <person name="Varghese N."/>
            <person name="Submissions S."/>
        </authorList>
    </citation>
    <scope>NUCLEOTIDE SEQUENCE [LARGE SCALE GENOMIC DNA]</scope>
    <source>
        <strain evidence="2">Gh-48</strain>
    </source>
</reference>
<accession>A0A1H8G980</accession>